<dbReference type="STRING" id="39966.A0A369KAD4"/>
<dbReference type="EMBL" id="LUEZ02000010">
    <property type="protein sequence ID" value="RDB28744.1"/>
    <property type="molecule type" value="Genomic_DNA"/>
</dbReference>
<evidence type="ECO:0000256" key="1">
    <source>
        <dbReference type="SAM" id="MobiDB-lite"/>
    </source>
</evidence>
<accession>A0A369KAD4</accession>
<evidence type="ECO:0000259" key="3">
    <source>
        <dbReference type="Pfam" id="PF20152"/>
    </source>
</evidence>
<evidence type="ECO:0000313" key="5">
    <source>
        <dbReference type="Proteomes" id="UP000076154"/>
    </source>
</evidence>
<feature type="transmembrane region" description="Helical" evidence="2">
    <location>
        <begin position="208"/>
        <end position="234"/>
    </location>
</feature>
<feature type="transmembrane region" description="Helical" evidence="2">
    <location>
        <begin position="47"/>
        <end position="67"/>
    </location>
</feature>
<evidence type="ECO:0000256" key="2">
    <source>
        <dbReference type="SAM" id="Phobius"/>
    </source>
</evidence>
<sequence>MASDQSFVDISPLHGGNLIGTFLACAVWGISSFQTFLYYMNCDKDSIVVRCLVGFLWALDTANQVVLTKGNWRILISRYGSPTILVAPMPEYMHHAWIAGLVYSVVQLYFIRRIYILAKSLIYRSFNSLALNVLSAILAILAAWQIVAVAVYEVYGYQQSLEVLGTKREIAWNLSARAAAVTVDIVVAACMVFLLTREVPQYKRSRKVVHRLLILTVSSGSLTALLVTIVLVLVTLYPTTLYWAAVDQPLCSIYFSTLLANLNTREYIGGRYEANTTPDIELGSAIGVPNSKMVASEHFPDRDQTEELQTGPNSVHVYVQRYAEHDDNSLDTPSKIQVSQLKKGPLHGHPVRP</sequence>
<feature type="transmembrane region" description="Helical" evidence="2">
    <location>
        <begin position="175"/>
        <end position="196"/>
    </location>
</feature>
<feature type="compositionally biased region" description="Polar residues" evidence="1">
    <location>
        <begin position="330"/>
        <end position="340"/>
    </location>
</feature>
<evidence type="ECO:0000313" key="4">
    <source>
        <dbReference type="EMBL" id="RDB28744.1"/>
    </source>
</evidence>
<keyword evidence="2" id="KW-1133">Transmembrane helix</keyword>
<dbReference type="OrthoDB" id="3161836at2759"/>
<feature type="transmembrane region" description="Helical" evidence="2">
    <location>
        <begin position="131"/>
        <end position="155"/>
    </location>
</feature>
<dbReference type="InParanoid" id="A0A369KAD4"/>
<feature type="transmembrane region" description="Helical" evidence="2">
    <location>
        <begin position="92"/>
        <end position="111"/>
    </location>
</feature>
<gene>
    <name evidence="4" type="ORF">Hypma_014826</name>
</gene>
<keyword evidence="2" id="KW-0472">Membrane</keyword>
<reference evidence="4" key="1">
    <citation type="submission" date="2018-04" db="EMBL/GenBank/DDBJ databases">
        <title>Whole genome sequencing of Hypsizygus marmoreus.</title>
        <authorList>
            <person name="Choi I.-G."/>
            <person name="Min B."/>
            <person name="Kim J.-G."/>
            <person name="Kim S."/>
            <person name="Oh Y.-L."/>
            <person name="Kong W.-S."/>
            <person name="Park H."/>
            <person name="Jeong J."/>
            <person name="Song E.-S."/>
        </authorList>
    </citation>
    <scope>NUCLEOTIDE SEQUENCE [LARGE SCALE GENOMIC DNA]</scope>
    <source>
        <strain evidence="4">51987-8</strain>
    </source>
</reference>
<feature type="transmembrane region" description="Helical" evidence="2">
    <location>
        <begin position="240"/>
        <end position="262"/>
    </location>
</feature>
<dbReference type="InterPro" id="IPR045339">
    <property type="entry name" value="DUF6534"/>
</dbReference>
<dbReference type="AlphaFoldDB" id="A0A369KAD4"/>
<dbReference type="Proteomes" id="UP000076154">
    <property type="component" value="Unassembled WGS sequence"/>
</dbReference>
<feature type="domain" description="DUF6534" evidence="3">
    <location>
        <begin position="180"/>
        <end position="267"/>
    </location>
</feature>
<name>A0A369KAD4_HYPMA</name>
<dbReference type="Pfam" id="PF20152">
    <property type="entry name" value="DUF6534"/>
    <property type="match status" value="1"/>
</dbReference>
<dbReference type="PANTHER" id="PTHR40465">
    <property type="entry name" value="CHROMOSOME 1, WHOLE GENOME SHOTGUN SEQUENCE"/>
    <property type="match status" value="1"/>
</dbReference>
<feature type="transmembrane region" description="Helical" evidence="2">
    <location>
        <begin position="18"/>
        <end position="40"/>
    </location>
</feature>
<keyword evidence="2" id="KW-0812">Transmembrane</keyword>
<keyword evidence="5" id="KW-1185">Reference proteome</keyword>
<feature type="compositionally biased region" description="Basic residues" evidence="1">
    <location>
        <begin position="344"/>
        <end position="353"/>
    </location>
</feature>
<organism evidence="4 5">
    <name type="scientific">Hypsizygus marmoreus</name>
    <name type="common">White beech mushroom</name>
    <name type="synonym">Agaricus marmoreus</name>
    <dbReference type="NCBI Taxonomy" id="39966"/>
    <lineage>
        <taxon>Eukaryota</taxon>
        <taxon>Fungi</taxon>
        <taxon>Dikarya</taxon>
        <taxon>Basidiomycota</taxon>
        <taxon>Agaricomycotina</taxon>
        <taxon>Agaricomycetes</taxon>
        <taxon>Agaricomycetidae</taxon>
        <taxon>Agaricales</taxon>
        <taxon>Tricholomatineae</taxon>
        <taxon>Lyophyllaceae</taxon>
        <taxon>Hypsizygus</taxon>
    </lineage>
</organism>
<dbReference type="PANTHER" id="PTHR40465:SF1">
    <property type="entry name" value="DUF6534 DOMAIN-CONTAINING PROTEIN"/>
    <property type="match status" value="1"/>
</dbReference>
<proteinExistence type="predicted"/>
<feature type="region of interest" description="Disordered" evidence="1">
    <location>
        <begin position="326"/>
        <end position="353"/>
    </location>
</feature>
<protein>
    <recommendedName>
        <fullName evidence="3">DUF6534 domain-containing protein</fullName>
    </recommendedName>
</protein>
<comment type="caution">
    <text evidence="4">The sequence shown here is derived from an EMBL/GenBank/DDBJ whole genome shotgun (WGS) entry which is preliminary data.</text>
</comment>